<evidence type="ECO:0000256" key="1">
    <source>
        <dbReference type="ARBA" id="ARBA00010875"/>
    </source>
</evidence>
<evidence type="ECO:0000256" key="3">
    <source>
        <dbReference type="ARBA" id="ARBA00022723"/>
    </source>
</evidence>
<comment type="subcellular location">
    <subcellularLocation>
        <location evidence="7">Cytoplasm</location>
    </subcellularLocation>
</comment>
<dbReference type="OrthoDB" id="9807740at2"/>
<comment type="cofactor">
    <cofactor evidence="7">
        <name>Zn(2+)</name>
        <dbReference type="ChEBI" id="CHEBI:29105"/>
    </cofactor>
    <text evidence="7">Binds 1 zinc ion.</text>
</comment>
<reference evidence="8 9" key="1">
    <citation type="submission" date="2019-03" db="EMBL/GenBank/DDBJ databases">
        <title>Genomic Encyclopedia of Type Strains, Phase IV (KMG-IV): sequencing the most valuable type-strain genomes for metagenomic binning, comparative biology and taxonomic classification.</title>
        <authorList>
            <person name="Goeker M."/>
        </authorList>
    </citation>
    <scope>NUCLEOTIDE SEQUENCE [LARGE SCALE GENOMIC DNA]</scope>
    <source>
        <strain evidence="8 9">DSM 9035</strain>
    </source>
</reference>
<dbReference type="GO" id="GO:0008270">
    <property type="term" value="F:zinc ion binding"/>
    <property type="evidence" value="ECO:0007669"/>
    <property type="project" value="UniProtKB-UniRule"/>
</dbReference>
<dbReference type="EC" id="3.1.-.-" evidence="7"/>
<dbReference type="RefSeq" id="WP_132030756.1">
    <property type="nucleotide sequence ID" value="NZ_SMAI01000003.1"/>
</dbReference>
<feature type="binding site" evidence="7">
    <location>
        <position position="129"/>
    </location>
    <ligand>
        <name>Zn(2+)</name>
        <dbReference type="ChEBI" id="CHEBI:29105"/>
        <note>catalytic</note>
    </ligand>
</feature>
<evidence type="ECO:0000313" key="9">
    <source>
        <dbReference type="Proteomes" id="UP000294664"/>
    </source>
</evidence>
<evidence type="ECO:0000256" key="6">
    <source>
        <dbReference type="ARBA" id="ARBA00022833"/>
    </source>
</evidence>
<proteinExistence type="inferred from homology"/>
<dbReference type="GO" id="GO:0004521">
    <property type="term" value="F:RNA endonuclease activity"/>
    <property type="evidence" value="ECO:0007669"/>
    <property type="project" value="UniProtKB-UniRule"/>
</dbReference>
<dbReference type="PANTHER" id="PTHR46986:SF1">
    <property type="entry name" value="ENDORIBONUCLEASE YBEY, CHLOROPLASTIC"/>
    <property type="match status" value="1"/>
</dbReference>
<dbReference type="InterPro" id="IPR020549">
    <property type="entry name" value="YbeY_CS"/>
</dbReference>
<dbReference type="InterPro" id="IPR002036">
    <property type="entry name" value="YbeY"/>
</dbReference>
<dbReference type="EMBL" id="SMAI01000003">
    <property type="protein sequence ID" value="TCT06249.1"/>
    <property type="molecule type" value="Genomic_DNA"/>
</dbReference>
<keyword evidence="9" id="KW-1185">Reference proteome</keyword>
<evidence type="ECO:0000313" key="8">
    <source>
        <dbReference type="EMBL" id="TCT06249.1"/>
    </source>
</evidence>
<dbReference type="Gene3D" id="3.40.390.30">
    <property type="entry name" value="Metalloproteases ('zincins'), catalytic domain"/>
    <property type="match status" value="1"/>
</dbReference>
<keyword evidence="7" id="KW-0690">Ribosome biogenesis</keyword>
<gene>
    <name evidence="7" type="primary">ybeY</name>
    <name evidence="8" type="ORF">EDC64_103353</name>
</gene>
<dbReference type="HAMAP" id="MF_00009">
    <property type="entry name" value="Endoribonucl_YbeY"/>
    <property type="match status" value="1"/>
</dbReference>
<sequence length="167" mass="17717">MAEARSPALSIDVLIEADGWAALADAAARAEQAARAAIAEAADLDPGAYEMSIILSDDARIRILNSQWRGKDKATNVLSFPAAEPPGVGAPVPLGDVILAFETVAAEARSEDKRIADHLSHLVIHGTLHLLGFDHEDEEEAEEMEDVERTILAGLGISDPYALPAET</sequence>
<dbReference type="Pfam" id="PF02130">
    <property type="entry name" value="YbeY"/>
    <property type="match status" value="1"/>
</dbReference>
<dbReference type="InterPro" id="IPR023091">
    <property type="entry name" value="MetalPrtase_cat_dom_sf_prd"/>
</dbReference>
<dbReference type="AlphaFoldDB" id="A0A4R3M229"/>
<keyword evidence="7" id="KW-0698">rRNA processing</keyword>
<protein>
    <recommendedName>
        <fullName evidence="7">Endoribonuclease YbeY</fullName>
        <ecNumber evidence="7">3.1.-.-</ecNumber>
    </recommendedName>
</protein>
<keyword evidence="2 7" id="KW-0540">Nuclease</keyword>
<dbReference type="PROSITE" id="PS01306">
    <property type="entry name" value="UPF0054"/>
    <property type="match status" value="1"/>
</dbReference>
<comment type="caution">
    <text evidence="8">The sequence shown here is derived from an EMBL/GenBank/DDBJ whole genome shotgun (WGS) entry which is preliminary data.</text>
</comment>
<dbReference type="NCBIfam" id="TIGR00043">
    <property type="entry name" value="rRNA maturation RNase YbeY"/>
    <property type="match status" value="1"/>
</dbReference>
<evidence type="ECO:0000256" key="4">
    <source>
        <dbReference type="ARBA" id="ARBA00022759"/>
    </source>
</evidence>
<evidence type="ECO:0000256" key="7">
    <source>
        <dbReference type="HAMAP-Rule" id="MF_00009"/>
    </source>
</evidence>
<keyword evidence="5 7" id="KW-0378">Hydrolase</keyword>
<keyword evidence="3 7" id="KW-0479">Metal-binding</keyword>
<name>A0A4R3M229_9HYPH</name>
<dbReference type="SUPFAM" id="SSF55486">
    <property type="entry name" value="Metalloproteases ('zincins'), catalytic domain"/>
    <property type="match status" value="1"/>
</dbReference>
<feature type="binding site" evidence="7">
    <location>
        <position position="125"/>
    </location>
    <ligand>
        <name>Zn(2+)</name>
        <dbReference type="ChEBI" id="CHEBI:29105"/>
        <note>catalytic</note>
    </ligand>
</feature>
<evidence type="ECO:0000256" key="5">
    <source>
        <dbReference type="ARBA" id="ARBA00022801"/>
    </source>
</evidence>
<keyword evidence="7" id="KW-0963">Cytoplasm</keyword>
<dbReference type="PANTHER" id="PTHR46986">
    <property type="entry name" value="ENDORIBONUCLEASE YBEY, CHLOROPLASTIC"/>
    <property type="match status" value="1"/>
</dbReference>
<dbReference type="GO" id="GO:0004222">
    <property type="term" value="F:metalloendopeptidase activity"/>
    <property type="evidence" value="ECO:0007669"/>
    <property type="project" value="InterPro"/>
</dbReference>
<feature type="binding site" evidence="7">
    <location>
        <position position="135"/>
    </location>
    <ligand>
        <name>Zn(2+)</name>
        <dbReference type="ChEBI" id="CHEBI:29105"/>
        <note>catalytic</note>
    </ligand>
</feature>
<dbReference type="Proteomes" id="UP000294664">
    <property type="component" value="Unassembled WGS sequence"/>
</dbReference>
<accession>A0A4R3M229</accession>
<comment type="function">
    <text evidence="7">Single strand-specific metallo-endoribonuclease involved in late-stage 70S ribosome quality control and in maturation of the 3' terminus of the 16S rRNA.</text>
</comment>
<keyword evidence="6 7" id="KW-0862">Zinc</keyword>
<keyword evidence="4 7" id="KW-0255">Endonuclease</keyword>
<comment type="similarity">
    <text evidence="1 7">Belongs to the endoribonuclease YbeY family.</text>
</comment>
<organism evidence="8 9">
    <name type="scientific">Aquabacter spiritensis</name>
    <dbReference type="NCBI Taxonomy" id="933073"/>
    <lineage>
        <taxon>Bacteria</taxon>
        <taxon>Pseudomonadati</taxon>
        <taxon>Pseudomonadota</taxon>
        <taxon>Alphaproteobacteria</taxon>
        <taxon>Hyphomicrobiales</taxon>
        <taxon>Xanthobacteraceae</taxon>
        <taxon>Aquabacter</taxon>
    </lineage>
</organism>
<dbReference type="GO" id="GO:0005737">
    <property type="term" value="C:cytoplasm"/>
    <property type="evidence" value="ECO:0007669"/>
    <property type="project" value="UniProtKB-SubCell"/>
</dbReference>
<dbReference type="GO" id="GO:0006364">
    <property type="term" value="P:rRNA processing"/>
    <property type="evidence" value="ECO:0007669"/>
    <property type="project" value="UniProtKB-UniRule"/>
</dbReference>
<evidence type="ECO:0000256" key="2">
    <source>
        <dbReference type="ARBA" id="ARBA00022722"/>
    </source>
</evidence>